<evidence type="ECO:0000313" key="2">
    <source>
        <dbReference type="Proteomes" id="UP000680038"/>
    </source>
</evidence>
<dbReference type="EMBL" id="CAJRAF010000001">
    <property type="protein sequence ID" value="CAG4989565.1"/>
    <property type="molecule type" value="Genomic_DNA"/>
</dbReference>
<protein>
    <submittedName>
        <fullName evidence="1">Ribosome hibernation promoting factor</fullName>
    </submittedName>
</protein>
<dbReference type="AlphaFoldDB" id="A0A916JBD2"/>
<dbReference type="RefSeq" id="WP_229252584.1">
    <property type="nucleotide sequence ID" value="NZ_CAJRAF010000001.1"/>
</dbReference>
<dbReference type="InterPro" id="IPR003489">
    <property type="entry name" value="RHF/RaiA"/>
</dbReference>
<keyword evidence="2" id="KW-1185">Reference proteome</keyword>
<dbReference type="SUPFAM" id="SSF69754">
    <property type="entry name" value="Ribosome binding protein Y (YfiA homologue)"/>
    <property type="match status" value="1"/>
</dbReference>
<dbReference type="InterPro" id="IPR036567">
    <property type="entry name" value="RHF-like"/>
</dbReference>
<comment type="caution">
    <text evidence="1">The sequence shown here is derived from an EMBL/GenBank/DDBJ whole genome shotgun (WGS) entry which is preliminary data.</text>
</comment>
<reference evidence="1" key="1">
    <citation type="submission" date="2021-04" db="EMBL/GenBank/DDBJ databases">
        <authorList>
            <person name="Rodrigo-Torres L."/>
            <person name="Arahal R. D."/>
            <person name="Lucena T."/>
        </authorList>
    </citation>
    <scope>NUCLEOTIDE SEQUENCE</scope>
    <source>
        <strain evidence="1">CECT 9275</strain>
    </source>
</reference>
<accession>A0A916JBD2</accession>
<dbReference type="Pfam" id="PF02482">
    <property type="entry name" value="Ribosomal_S30AE"/>
    <property type="match status" value="1"/>
</dbReference>
<organism evidence="1 2">
    <name type="scientific">Dyadobacter helix</name>
    <dbReference type="NCBI Taxonomy" id="2822344"/>
    <lineage>
        <taxon>Bacteria</taxon>
        <taxon>Pseudomonadati</taxon>
        <taxon>Bacteroidota</taxon>
        <taxon>Cytophagia</taxon>
        <taxon>Cytophagales</taxon>
        <taxon>Spirosomataceae</taxon>
        <taxon>Dyadobacter</taxon>
    </lineage>
</organism>
<name>A0A916JBD2_9BACT</name>
<gene>
    <name evidence="1" type="primary">hpf</name>
    <name evidence="1" type="ORF">DYBT9275_00316</name>
</gene>
<dbReference type="Gene3D" id="3.30.160.100">
    <property type="entry name" value="Ribosome hibernation promotion factor-like"/>
    <property type="match status" value="1"/>
</dbReference>
<evidence type="ECO:0000313" key="1">
    <source>
        <dbReference type="EMBL" id="CAG4989565.1"/>
    </source>
</evidence>
<dbReference type="Proteomes" id="UP000680038">
    <property type="component" value="Unassembled WGS sequence"/>
</dbReference>
<proteinExistence type="predicted"/>
<sequence>MRLQMQAIHFDADPKLLAFIQQKLDKLDTFYDRITSGEVFLRLDKSDNAKLHTKLLEVKLYVPGGTMFVREQGTTFEEATDLAVDTLKMQVKKFKDKRNNARAPKIDGIAVPESENAVLAGIEGEE</sequence>